<feature type="domain" description="SRCR" evidence="8">
    <location>
        <begin position="683"/>
        <end position="783"/>
    </location>
</feature>
<feature type="domain" description="SRCR" evidence="8">
    <location>
        <begin position="466"/>
        <end position="566"/>
    </location>
</feature>
<dbReference type="PROSITE" id="PS50287">
    <property type="entry name" value="SRCR_2"/>
    <property type="match status" value="13"/>
</dbReference>
<feature type="disulfide bond" evidence="6">
    <location>
        <begin position="1148"/>
        <end position="1212"/>
    </location>
</feature>
<dbReference type="FunFam" id="3.10.250.10:FF:000001">
    <property type="entry name" value="Lysyl oxidase 4 isoform X1"/>
    <property type="match status" value="7"/>
</dbReference>
<dbReference type="InterPro" id="IPR036772">
    <property type="entry name" value="SRCR-like_dom_sf"/>
</dbReference>
<proteinExistence type="predicted"/>
<feature type="disulfide bond" evidence="6">
    <location>
        <begin position="1054"/>
        <end position="1115"/>
    </location>
</feature>
<keyword evidence="4" id="KW-0675">Receptor</keyword>
<keyword evidence="9" id="KW-1185">Reference proteome</keyword>
<feature type="domain" description="SRCR" evidence="8">
    <location>
        <begin position="356"/>
        <end position="458"/>
    </location>
</feature>
<protein>
    <submittedName>
        <fullName evidence="10">Deleted in malignant brain tumors 1 protein-like</fullName>
    </submittedName>
</protein>
<feature type="disulfide bond" evidence="6">
    <location>
        <begin position="178"/>
        <end position="239"/>
    </location>
</feature>
<dbReference type="RefSeq" id="XP_022096125.1">
    <property type="nucleotide sequence ID" value="XM_022240433.1"/>
</dbReference>
<dbReference type="Gene3D" id="3.10.250.10">
    <property type="entry name" value="SRCR-like domain"/>
    <property type="match status" value="13"/>
</dbReference>
<gene>
    <name evidence="10" type="primary">LOC110982178</name>
</gene>
<feature type="domain" description="SRCR" evidence="8">
    <location>
        <begin position="248"/>
        <end position="348"/>
    </location>
</feature>
<dbReference type="PANTHER" id="PTHR19331">
    <property type="entry name" value="SCAVENGER RECEPTOR DOMAIN-CONTAINING"/>
    <property type="match status" value="1"/>
</dbReference>
<dbReference type="FunFam" id="3.10.250.10:FF:000011">
    <property type="entry name" value="Scavenger receptor class A member 5"/>
    <property type="match status" value="2"/>
</dbReference>
<dbReference type="Pfam" id="PF00530">
    <property type="entry name" value="SRCR"/>
    <property type="match status" value="13"/>
</dbReference>
<feature type="domain" description="SRCR" evidence="8">
    <location>
        <begin position="898"/>
        <end position="1003"/>
    </location>
</feature>
<feature type="disulfide bond" evidence="6">
    <location>
        <begin position="752"/>
        <end position="762"/>
    </location>
</feature>
<feature type="disulfide bond" evidence="6">
    <location>
        <begin position="491"/>
        <end position="555"/>
    </location>
</feature>
<feature type="domain" description="SRCR" evidence="8">
    <location>
        <begin position="1342"/>
        <end position="1442"/>
    </location>
</feature>
<accession>A0A8B7YUG6</accession>
<feature type="disulfide bond" evidence="6">
    <location>
        <begin position="1367"/>
        <end position="1431"/>
    </location>
</feature>
<dbReference type="FunFam" id="3.10.250.10:FF:000006">
    <property type="entry name" value="neurotrypsin isoform X2"/>
    <property type="match status" value="3"/>
</dbReference>
<feature type="disulfide bond" evidence="6">
    <location>
        <begin position="165"/>
        <end position="229"/>
    </location>
</feature>
<evidence type="ECO:0000313" key="9">
    <source>
        <dbReference type="Proteomes" id="UP000694845"/>
    </source>
</evidence>
<feature type="disulfide bond" evidence="6">
    <location>
        <begin position="56"/>
        <end position="120"/>
    </location>
</feature>
<dbReference type="KEGG" id="aplc:110982178"/>
<evidence type="ECO:0000259" key="8">
    <source>
        <dbReference type="PROSITE" id="PS50287"/>
    </source>
</evidence>
<feature type="disulfide bond" evidence="6">
    <location>
        <begin position="1380"/>
        <end position="1441"/>
    </location>
</feature>
<feature type="disulfide bond" evidence="6">
    <location>
        <begin position="504"/>
        <end position="565"/>
    </location>
</feature>
<feature type="disulfide bond" evidence="6">
    <location>
        <begin position="69"/>
        <end position="130"/>
    </location>
</feature>
<feature type="disulfide bond" evidence="6">
    <location>
        <begin position="829"/>
        <end position="890"/>
    </location>
</feature>
<feature type="domain" description="SRCR" evidence="8">
    <location>
        <begin position="1016"/>
        <end position="1116"/>
    </location>
</feature>
<feature type="disulfide bond" evidence="6">
    <location>
        <begin position="317"/>
        <end position="327"/>
    </location>
</feature>
<sequence>MEILTVIMLILSVLGGKVMPGGSGESLDEGSIRLVGPESNMGPVEVNYSGAWGTICNDNWDIEDANVVCRQLGFLDGAARTASGAEFGESKGPILDEIHCTGTESRLADCPSAGWGNGDCGHSEVAGVVCIPDKEPDVTVRLAGGTDDNEGRVEVYYQGEWGTVCDEDWDMTDADVVCKELGFANSSEAPRGARFGEGTGQILLDGVACTGDESRLEDCPNRGWREGNCGHDKDAGVVCLISEPDVTVRLAGGVNESEGRVEVYYQGRWGTVCDGGWNMTDAKVVCRQLNFLGAKKAISGARFGKGTGKILLDNVACSGHESRLEDCPNRGWGVEDCGHDDDAGVICLTSDPYVKVRLAGGMYDNEGRVEFYYMAGEWGTVCTSSYWNTYEATVACRQLGFASAVEATTGARFGEATGYYSLDYVSCDGSESRLEECSYRWRYGSDCTPDEVSGVVCLHSGPDVTVRLAGGMNNREGRVEVYHQGEWGTVCDDDWDLADANVVCKQLGFANASEALRGARFGEGTGEILLDNVACAGHEARVEDCPNNGWGVEDCGHSEDAGVICIRFEGDGDIRLVGLEPNLGRVEVRYRGIWGTVCDDSWDIEDANVVCRQLGFTNGAVRVAVLAEFGKGLGPIYLDEVACTGMESRLVNCSNAGWGTNDCGHAEDAGVVCIPNEEPDLTVRLAGSENDNEGRVEVYYQGEWGTVCDDEWDITDANVVCKQLGFVGATEAASEARFGEGTGYILLDNVACTGEESRLEDCPNRGWREENCDHSEDAGVICSAMGSQDIRLVSDSGNPWEGRLEVQHDNQWGTVCDDSWSLNNARVVCRMLGYPGAAAFKTLAFFGAGADPIWMDNLRCNGDEATLQECTFAGWGINDCSHAEDVGVICLTDDSLEVRLVGEDATAMSGRLEVMYQGTWGTVCDDDFGLQDADVVCRQLGFAVAEMVLKGEQNPFGRGEEDSPIHMDNVACTGKEGGLNQCPFQGIGITNCDHSEDVAITCAVEVPPSEHDEGEVRLIGGSSETEGRVEIYHLSRWGTVCDDFWQIADAEVVCKQLGFMSALRAVHRASYGPGRGPIHMDDVACTGDEQRLIECNFPGWEIGNCGHDEDAGVMCRPAVEGDLRLQDGTTDREGRVEIYHENQWGTVCDAGFDWSDAKVACRQLGFPGAEEMKLSTYFGEGQGPVFLDRLECQGSEKRLAECDSSGWSRTSCLHNGDVGVICNPVAEGTIRLAQGPNGPHEGRVEIYHEGQWGTVCDDNWVTDANTQVVCRQLGYYGVEKVKLLAFFQRGEDPIWMDDVACAGDEAGLADCPFAGWGVNDCGHAEDVGVVCLTEPPPSEGDIRLTGGETEQEGRVEVYLLGRWGTVCDDDWDLGDAFVACNQLGFPLAQRAFVGSHFKSTAELPFNLDKVRCFGDEQRLVECINNSSDIACREDQTAGVRCTATCQTP</sequence>
<dbReference type="InterPro" id="IPR001190">
    <property type="entry name" value="SRCR"/>
</dbReference>
<feature type="disulfide bond" evidence="6">
    <location>
        <begin position="860"/>
        <end position="870"/>
    </location>
</feature>
<feature type="disulfide bond" evidence="6">
    <location>
        <begin position="535"/>
        <end position="545"/>
    </location>
</feature>
<dbReference type="GeneID" id="110982178"/>
<dbReference type="SUPFAM" id="SSF56487">
    <property type="entry name" value="SRCR-like"/>
    <property type="match status" value="13"/>
</dbReference>
<keyword evidence="1 7" id="KW-0732">Signal</keyword>
<feature type="disulfide bond" evidence="6">
    <location>
        <begin position="209"/>
        <end position="219"/>
    </location>
</feature>
<evidence type="ECO:0000256" key="7">
    <source>
        <dbReference type="SAM" id="SignalP"/>
    </source>
</evidence>
<keyword evidence="2" id="KW-0677">Repeat</keyword>
<dbReference type="PANTHER" id="PTHR19331:SF465">
    <property type="entry name" value="EGG PEPTIDE SPERACT RECEPTOR"/>
    <property type="match status" value="1"/>
</dbReference>
<feature type="disulfide bond" evidence="6">
    <location>
        <begin position="643"/>
        <end position="653"/>
    </location>
</feature>
<feature type="disulfide bond" evidence="6">
    <location>
        <begin position="721"/>
        <end position="782"/>
    </location>
</feature>
<keyword evidence="3 6" id="KW-1015">Disulfide bond</keyword>
<dbReference type="OrthoDB" id="536948at2759"/>
<feature type="domain" description="SRCR" evidence="8">
    <location>
        <begin position="790"/>
        <end position="891"/>
    </location>
</feature>
<name>A0A8B7YUG6_ACAPL</name>
<evidence type="ECO:0000256" key="3">
    <source>
        <dbReference type="ARBA" id="ARBA00023157"/>
    </source>
</evidence>
<feature type="disulfide bond" evidence="6">
    <location>
        <begin position="1412"/>
        <end position="1422"/>
    </location>
</feature>
<dbReference type="OMA" id="WMNEVSC"/>
<feature type="signal peptide" evidence="7">
    <location>
        <begin position="1"/>
        <end position="15"/>
    </location>
</feature>
<feature type="disulfide bond" evidence="6">
    <location>
        <begin position="100"/>
        <end position="110"/>
    </location>
</feature>
<reference evidence="10" key="1">
    <citation type="submission" date="2025-08" db="UniProtKB">
        <authorList>
            <consortium name="RefSeq"/>
        </authorList>
    </citation>
    <scope>IDENTIFICATION</scope>
</reference>
<feature type="domain" description="SRCR" evidence="8">
    <location>
        <begin position="32"/>
        <end position="131"/>
    </location>
</feature>
<dbReference type="PRINTS" id="PR00258">
    <property type="entry name" value="SPERACTRCPTR"/>
</dbReference>
<dbReference type="Proteomes" id="UP000694845">
    <property type="component" value="Unplaced"/>
</dbReference>
<feature type="disulfide bond" evidence="6">
    <location>
        <begin position="273"/>
        <end position="337"/>
    </location>
</feature>
<feature type="disulfide bond" evidence="6">
    <location>
        <begin position="708"/>
        <end position="772"/>
    </location>
</feature>
<feature type="disulfide bond" evidence="6">
    <location>
        <begin position="1161"/>
        <end position="1222"/>
    </location>
</feature>
<feature type="chain" id="PRO_5034546720" evidence="7">
    <location>
        <begin position="16"/>
        <end position="1448"/>
    </location>
</feature>
<dbReference type="SMART" id="SM00202">
    <property type="entry name" value="SR"/>
    <property type="match status" value="13"/>
</dbReference>
<organism evidence="9 10">
    <name type="scientific">Acanthaster planci</name>
    <name type="common">Crown-of-thorns starfish</name>
    <dbReference type="NCBI Taxonomy" id="133434"/>
    <lineage>
        <taxon>Eukaryota</taxon>
        <taxon>Metazoa</taxon>
        <taxon>Echinodermata</taxon>
        <taxon>Eleutherozoa</taxon>
        <taxon>Asterozoa</taxon>
        <taxon>Asteroidea</taxon>
        <taxon>Valvatacea</taxon>
        <taxon>Valvatida</taxon>
        <taxon>Acanthasteridae</taxon>
        <taxon>Acanthaster</taxon>
    </lineage>
</organism>
<dbReference type="PROSITE" id="PS00420">
    <property type="entry name" value="SRCR_1"/>
    <property type="match status" value="7"/>
</dbReference>
<evidence type="ECO:0000256" key="1">
    <source>
        <dbReference type="ARBA" id="ARBA00022729"/>
    </source>
</evidence>
<feature type="disulfide bond" evidence="6">
    <location>
        <begin position="1085"/>
        <end position="1095"/>
    </location>
</feature>
<feature type="disulfide bond" evidence="6">
    <location>
        <begin position="816"/>
        <end position="880"/>
    </location>
</feature>
<dbReference type="FunFam" id="3.10.250.10:FF:000007">
    <property type="entry name" value="Soluble scavenger receptor cysteine-rich domain-containing protein SSC5D"/>
    <property type="match status" value="1"/>
</dbReference>
<feature type="disulfide bond" evidence="6">
    <location>
        <begin position="1270"/>
        <end position="1331"/>
    </location>
</feature>
<evidence type="ECO:0000256" key="6">
    <source>
        <dbReference type="PROSITE-ProRule" id="PRU00196"/>
    </source>
</evidence>
<evidence type="ECO:0000313" key="10">
    <source>
        <dbReference type="RefSeq" id="XP_022096125.1"/>
    </source>
</evidence>
<feature type="disulfide bond" evidence="6">
    <location>
        <begin position="1301"/>
        <end position="1311"/>
    </location>
</feature>
<feature type="disulfide bond" evidence="6">
    <location>
        <begin position="972"/>
        <end position="982"/>
    </location>
</feature>
<evidence type="ECO:0000256" key="2">
    <source>
        <dbReference type="ARBA" id="ARBA00022737"/>
    </source>
</evidence>
<keyword evidence="5" id="KW-0325">Glycoprotein</keyword>
<evidence type="ECO:0000256" key="5">
    <source>
        <dbReference type="ARBA" id="ARBA00023180"/>
    </source>
</evidence>
<feature type="disulfide bond" evidence="6">
    <location>
        <begin position="427"/>
        <end position="437"/>
    </location>
</feature>
<feature type="disulfide bond" evidence="6">
    <location>
        <begin position="1041"/>
        <end position="1105"/>
    </location>
</feature>
<feature type="domain" description="SRCR" evidence="8">
    <location>
        <begin position="1123"/>
        <end position="1223"/>
    </location>
</feature>
<feature type="disulfide bond" evidence="6">
    <location>
        <begin position="286"/>
        <end position="347"/>
    </location>
</feature>
<feature type="domain" description="SRCR" evidence="8">
    <location>
        <begin position="574"/>
        <end position="674"/>
    </location>
</feature>
<dbReference type="GO" id="GO:0016020">
    <property type="term" value="C:membrane"/>
    <property type="evidence" value="ECO:0007669"/>
    <property type="project" value="InterPro"/>
</dbReference>
<feature type="domain" description="SRCR" evidence="8">
    <location>
        <begin position="140"/>
        <end position="240"/>
    </location>
</feature>
<feature type="disulfide bond" evidence="6">
    <location>
        <begin position="396"/>
        <end position="457"/>
    </location>
</feature>
<comment type="caution">
    <text evidence="6">Lacks conserved residue(s) required for the propagation of feature annotation.</text>
</comment>
<evidence type="ECO:0000256" key="4">
    <source>
        <dbReference type="ARBA" id="ARBA00023170"/>
    </source>
</evidence>
<feature type="domain" description="SRCR" evidence="8">
    <location>
        <begin position="1230"/>
        <end position="1332"/>
    </location>
</feature>
<feature type="disulfide bond" evidence="6">
    <location>
        <begin position="1192"/>
        <end position="1202"/>
    </location>
</feature>